<dbReference type="Proteomes" id="UP000825935">
    <property type="component" value="Chromosome 39"/>
</dbReference>
<proteinExistence type="predicted"/>
<dbReference type="EMBL" id="CM035444">
    <property type="protein sequence ID" value="KAH7276519.1"/>
    <property type="molecule type" value="Genomic_DNA"/>
</dbReference>
<comment type="caution">
    <text evidence="2">The sequence shown here is derived from an EMBL/GenBank/DDBJ whole genome shotgun (WGS) entry which is preliminary data.</text>
</comment>
<organism evidence="2 3">
    <name type="scientific">Ceratopteris richardii</name>
    <name type="common">Triangle waterfern</name>
    <dbReference type="NCBI Taxonomy" id="49495"/>
    <lineage>
        <taxon>Eukaryota</taxon>
        <taxon>Viridiplantae</taxon>
        <taxon>Streptophyta</taxon>
        <taxon>Embryophyta</taxon>
        <taxon>Tracheophyta</taxon>
        <taxon>Polypodiopsida</taxon>
        <taxon>Polypodiidae</taxon>
        <taxon>Polypodiales</taxon>
        <taxon>Pteridineae</taxon>
        <taxon>Pteridaceae</taxon>
        <taxon>Parkerioideae</taxon>
        <taxon>Ceratopteris</taxon>
    </lineage>
</organism>
<keyword evidence="1" id="KW-1133">Transmembrane helix</keyword>
<evidence type="ECO:0000256" key="1">
    <source>
        <dbReference type="SAM" id="Phobius"/>
    </source>
</evidence>
<accession>A0A8T2PYN4</accession>
<protein>
    <submittedName>
        <fullName evidence="2">Uncharacterized protein</fullName>
    </submittedName>
</protein>
<dbReference type="AlphaFoldDB" id="A0A8T2PYN4"/>
<keyword evidence="3" id="KW-1185">Reference proteome</keyword>
<reference evidence="2" key="1">
    <citation type="submission" date="2021-08" db="EMBL/GenBank/DDBJ databases">
        <title>WGS assembly of Ceratopteris richardii.</title>
        <authorList>
            <person name="Marchant D.B."/>
            <person name="Chen G."/>
            <person name="Jenkins J."/>
            <person name="Shu S."/>
            <person name="Leebens-Mack J."/>
            <person name="Grimwood J."/>
            <person name="Schmutz J."/>
            <person name="Soltis P."/>
            <person name="Soltis D."/>
            <person name="Chen Z.-H."/>
        </authorList>
    </citation>
    <scope>NUCLEOTIDE SEQUENCE</scope>
    <source>
        <strain evidence="2">Whitten #5841</strain>
        <tissue evidence="2">Leaf</tissue>
    </source>
</reference>
<name>A0A8T2PYN4_CERRI</name>
<sequence length="215" mass="24714">MMQMELSAQLWMYEIIPRYASLSIKLSFIETVKVEILLSVSECPIAEIDAFLELSTQLVEAKIYLDMTRCYVFKFVPERTHDGARIMLALAEHCFVNHISSREKYICHVTCTLGWKYISKKFKQYKSKVHFPADLPCTLSTLLYILGSPIAIGLVSSCTGDIQSQEPKKFSFFLHVTLRYSFWLECKNVAIVEVQTVTIVIISTSIYLIFYDSSM</sequence>
<evidence type="ECO:0000313" key="3">
    <source>
        <dbReference type="Proteomes" id="UP000825935"/>
    </source>
</evidence>
<gene>
    <name evidence="2" type="ORF">KP509_39G010400</name>
</gene>
<keyword evidence="1" id="KW-0472">Membrane</keyword>
<keyword evidence="1" id="KW-0812">Transmembrane</keyword>
<feature type="transmembrane region" description="Helical" evidence="1">
    <location>
        <begin position="189"/>
        <end position="210"/>
    </location>
</feature>
<evidence type="ECO:0000313" key="2">
    <source>
        <dbReference type="EMBL" id="KAH7276519.1"/>
    </source>
</evidence>